<dbReference type="AlphaFoldDB" id="A0A7Y7ISX5"/>
<evidence type="ECO:0000313" key="1">
    <source>
        <dbReference type="EMBL" id="NVN09725.1"/>
    </source>
</evidence>
<proteinExistence type="predicted"/>
<evidence type="ECO:0000313" key="2">
    <source>
        <dbReference type="Proteomes" id="UP000534870"/>
    </source>
</evidence>
<gene>
    <name evidence="1" type="ORF">HUK84_00925</name>
</gene>
<name>A0A7Y7ISX5_9PROT</name>
<accession>A0A7Y7ISX5</accession>
<comment type="caution">
    <text evidence="1">The sequence shown here is derived from an EMBL/GenBank/DDBJ whole genome shotgun (WGS) entry which is preliminary data.</text>
</comment>
<dbReference type="EMBL" id="JABXXP010000003">
    <property type="protein sequence ID" value="NVN09725.1"/>
    <property type="molecule type" value="Genomic_DNA"/>
</dbReference>
<dbReference type="RefSeq" id="WP_176638523.1">
    <property type="nucleotide sequence ID" value="NZ_JABXXP010000003.1"/>
</dbReference>
<reference evidence="1 2" key="1">
    <citation type="submission" date="2020-06" db="EMBL/GenBank/DDBJ databases">
        <title>Description of novel acetic acid bacteria.</title>
        <authorList>
            <person name="Sombolestani A."/>
        </authorList>
    </citation>
    <scope>NUCLEOTIDE SEQUENCE [LARGE SCALE GENOMIC DNA]</scope>
    <source>
        <strain evidence="1 2">LMG 31431</strain>
    </source>
</reference>
<protein>
    <submittedName>
        <fullName evidence="1">Uncharacterized protein</fullName>
    </submittedName>
</protein>
<sequence>MDHGDFTIGSTFWTASGEWRCTDIGRRTVIAIRIDPGRDASWYSGPPYAVMETVLDEDDLESCFPTEAEMREQMGG</sequence>
<dbReference type="Proteomes" id="UP000534870">
    <property type="component" value="Unassembled WGS sequence"/>
</dbReference>
<organism evidence="1 2">
    <name type="scientific">Nguyenibacter vanlangensis</name>
    <dbReference type="NCBI Taxonomy" id="1216886"/>
    <lineage>
        <taxon>Bacteria</taxon>
        <taxon>Pseudomonadati</taxon>
        <taxon>Pseudomonadota</taxon>
        <taxon>Alphaproteobacteria</taxon>
        <taxon>Acetobacterales</taxon>
        <taxon>Acetobacteraceae</taxon>
        <taxon>Nguyenibacter</taxon>
    </lineage>
</organism>